<dbReference type="PANTHER" id="PTHR16943:SF8">
    <property type="entry name" value="2-METHYLCITRATE DEHYDRATASE"/>
    <property type="match status" value="1"/>
</dbReference>
<dbReference type="GO" id="GO:0016829">
    <property type="term" value="F:lyase activity"/>
    <property type="evidence" value="ECO:0007669"/>
    <property type="project" value="InterPro"/>
</dbReference>
<comment type="similarity">
    <text evidence="1">Belongs to the PrpD family.</text>
</comment>
<dbReference type="EMBL" id="JAAXOO010000005">
    <property type="protein sequence ID" value="NKY35559.1"/>
    <property type="molecule type" value="Genomic_DNA"/>
</dbReference>
<dbReference type="InterPro" id="IPR036148">
    <property type="entry name" value="MmgE/PrpD_sf"/>
</dbReference>
<reference evidence="4 5" key="1">
    <citation type="submission" date="2020-04" db="EMBL/GenBank/DDBJ databases">
        <title>MicrobeNet Type strains.</title>
        <authorList>
            <person name="Nicholson A.C."/>
        </authorList>
    </citation>
    <scope>NUCLEOTIDE SEQUENCE [LARGE SCALE GENOMIC DNA]</scope>
    <source>
        <strain evidence="4 5">DSM 45078</strain>
    </source>
</reference>
<dbReference type="PANTHER" id="PTHR16943">
    <property type="entry name" value="2-METHYLCITRATE DEHYDRATASE-RELATED"/>
    <property type="match status" value="1"/>
</dbReference>
<proteinExistence type="inferred from homology"/>
<name>A0A846XJU7_9NOCA</name>
<dbReference type="InterPro" id="IPR045337">
    <property type="entry name" value="MmgE_PrpD_C"/>
</dbReference>
<dbReference type="Proteomes" id="UP000565715">
    <property type="component" value="Unassembled WGS sequence"/>
</dbReference>
<dbReference type="InterPro" id="IPR042183">
    <property type="entry name" value="MmgE/PrpD_sf_1"/>
</dbReference>
<dbReference type="Pfam" id="PF19305">
    <property type="entry name" value="MmgE_PrpD_C"/>
    <property type="match status" value="1"/>
</dbReference>
<keyword evidence="5" id="KW-1185">Reference proteome</keyword>
<evidence type="ECO:0000259" key="3">
    <source>
        <dbReference type="Pfam" id="PF19305"/>
    </source>
</evidence>
<dbReference type="InterPro" id="IPR042188">
    <property type="entry name" value="MmgE/PrpD_sf_2"/>
</dbReference>
<dbReference type="InterPro" id="IPR005656">
    <property type="entry name" value="MmgE_PrpD"/>
</dbReference>
<evidence type="ECO:0000313" key="4">
    <source>
        <dbReference type="EMBL" id="NKY35559.1"/>
    </source>
</evidence>
<dbReference type="Pfam" id="PF03972">
    <property type="entry name" value="MmgE_PrpD_N"/>
    <property type="match status" value="1"/>
</dbReference>
<comment type="caution">
    <text evidence="4">The sequence shown here is derived from an EMBL/GenBank/DDBJ whole genome shotgun (WGS) entry which is preliminary data.</text>
</comment>
<accession>A0A846XJU7</accession>
<dbReference type="AlphaFoldDB" id="A0A846XJU7"/>
<feature type="domain" description="MmgE/PrpD C-terminal" evidence="3">
    <location>
        <begin position="268"/>
        <end position="429"/>
    </location>
</feature>
<evidence type="ECO:0000313" key="5">
    <source>
        <dbReference type="Proteomes" id="UP000565715"/>
    </source>
</evidence>
<evidence type="ECO:0000259" key="2">
    <source>
        <dbReference type="Pfam" id="PF03972"/>
    </source>
</evidence>
<gene>
    <name evidence="4" type="ORF">HGA13_21155</name>
</gene>
<dbReference type="InterPro" id="IPR045336">
    <property type="entry name" value="MmgE_PrpD_N"/>
</dbReference>
<protein>
    <submittedName>
        <fullName evidence="4">MmgE/PrpD family protein</fullName>
    </submittedName>
</protein>
<dbReference type="Gene3D" id="3.30.1330.120">
    <property type="entry name" value="2-methylcitrate dehydratase PrpD"/>
    <property type="match status" value="1"/>
</dbReference>
<evidence type="ECO:0000256" key="1">
    <source>
        <dbReference type="ARBA" id="ARBA00006174"/>
    </source>
</evidence>
<sequence length="459" mass="46282">MTAAAVLAEWIHETEPADLPPQVQHAAGRHLLDGVGVTIAAARLAAGTPGWTVAHSLGGPPQARALTGCEALSAPAAAMATAMLEHALDFDDTHAGGLVHPTVTVLPAAFAVGQQQSATGAQVLAAAGIGLETVCRLGAVSPHGFHARGLHATGVAGPLAAAVTAGRLMGLPAARLVDALGIAGSSAGGLLEFLDSAADTKSLHPGSAAFSGVVAARLAAAGASGPPSVLEGKRGVYATLSERGADLGVLTDDLGVRWETTRIGIKPYPSCQLMHVTLDAVAAAVAEVAVDPADIVDIEVHVHPDSSPFVCGDHTGTAPPRSTYDAKFDLPWSVAALLHDGAITIDTYTPQSITRPAVAATAKSVRVLPAPTDGPAAAAPGRAVLTLRDGRIATGEVPGSKGTPEVPMTDAEVLAKFTGNCAGHARAGELADRILNLSAETDLTVVHDLAYLIATDRHD</sequence>
<feature type="domain" description="MmgE/PrpD N-terminal" evidence="2">
    <location>
        <begin position="7"/>
        <end position="242"/>
    </location>
</feature>
<dbReference type="SUPFAM" id="SSF103378">
    <property type="entry name" value="2-methylcitrate dehydratase PrpD"/>
    <property type="match status" value="1"/>
</dbReference>
<dbReference type="RefSeq" id="WP_068041791.1">
    <property type="nucleotide sequence ID" value="NZ_JAAXOO010000005.1"/>
</dbReference>
<dbReference type="Gene3D" id="1.10.4100.10">
    <property type="entry name" value="2-methylcitrate dehydratase PrpD"/>
    <property type="match status" value="1"/>
</dbReference>
<organism evidence="4 5">
    <name type="scientific">Nocardia speluncae</name>
    <dbReference type="NCBI Taxonomy" id="419477"/>
    <lineage>
        <taxon>Bacteria</taxon>
        <taxon>Bacillati</taxon>
        <taxon>Actinomycetota</taxon>
        <taxon>Actinomycetes</taxon>
        <taxon>Mycobacteriales</taxon>
        <taxon>Nocardiaceae</taxon>
        <taxon>Nocardia</taxon>
    </lineage>
</organism>